<gene>
    <name evidence="11" type="ORF">J7T54_006701</name>
</gene>
<evidence type="ECO:0000313" key="11">
    <source>
        <dbReference type="EMBL" id="KAI6784655.1"/>
    </source>
</evidence>
<dbReference type="AlphaFoldDB" id="A0A9Q0BHE4"/>
<keyword evidence="5" id="KW-0378">Hydrolase</keyword>
<keyword evidence="6" id="KW-0325">Glycoprotein</keyword>
<reference evidence="11" key="2">
    <citation type="submission" date="2022-07" db="EMBL/GenBank/DDBJ databases">
        <authorList>
            <person name="Goncalves M.F.M."/>
            <person name="Hilario S."/>
            <person name="Van De Peer Y."/>
            <person name="Esteves A.C."/>
            <person name="Alves A."/>
        </authorList>
    </citation>
    <scope>NUCLEOTIDE SEQUENCE</scope>
    <source>
        <strain evidence="11">MUM 19.33</strain>
    </source>
</reference>
<dbReference type="InterPro" id="IPR037110">
    <property type="entry name" value="Betagal_dom2_sf"/>
</dbReference>
<evidence type="ECO:0000259" key="10">
    <source>
        <dbReference type="SMART" id="SM01029"/>
    </source>
</evidence>
<dbReference type="SMART" id="SM01029">
    <property type="entry name" value="BetaGal_dom2"/>
    <property type="match status" value="1"/>
</dbReference>
<dbReference type="OrthoDB" id="1657402at2759"/>
<dbReference type="EC" id="3.2.1.23" evidence="3"/>
<dbReference type="RefSeq" id="XP_051365511.1">
    <property type="nucleotide sequence ID" value="XM_051503155.1"/>
</dbReference>
<dbReference type="Gene3D" id="2.102.20.10">
    <property type="entry name" value="Beta-galactosidase, domain 2"/>
    <property type="match status" value="1"/>
</dbReference>
<dbReference type="InterPro" id="IPR036833">
    <property type="entry name" value="BetaGal_dom3_sf"/>
</dbReference>
<protein>
    <recommendedName>
        <fullName evidence="3">beta-galactosidase</fullName>
        <ecNumber evidence="3">3.2.1.23</ecNumber>
    </recommendedName>
</protein>
<dbReference type="Pfam" id="PF10435">
    <property type="entry name" value="BetaGal_dom2"/>
    <property type="match status" value="1"/>
</dbReference>
<dbReference type="FunFam" id="3.20.20.80:FF:000040">
    <property type="entry name" value="Beta-galactosidase A"/>
    <property type="match status" value="1"/>
</dbReference>
<dbReference type="PANTHER" id="PTHR23421">
    <property type="entry name" value="BETA-GALACTOSIDASE RELATED"/>
    <property type="match status" value="1"/>
</dbReference>
<evidence type="ECO:0000256" key="3">
    <source>
        <dbReference type="ARBA" id="ARBA00012756"/>
    </source>
</evidence>
<reference evidence="11" key="1">
    <citation type="journal article" date="2021" name="J Fungi (Basel)">
        <title>Genomic and Metabolomic Analyses of the Marine Fungus Emericellopsis cladophorae: Insights into Saltwater Adaptability Mechanisms and Its Biosynthetic Potential.</title>
        <authorList>
            <person name="Goncalves M.F.M."/>
            <person name="Hilario S."/>
            <person name="Van de Peer Y."/>
            <person name="Esteves A.C."/>
            <person name="Alves A."/>
        </authorList>
    </citation>
    <scope>NUCLEOTIDE SEQUENCE</scope>
    <source>
        <strain evidence="11">MUM 19.33</strain>
    </source>
</reference>
<comment type="caution">
    <text evidence="11">The sequence shown here is derived from an EMBL/GenBank/DDBJ whole genome shotgun (WGS) entry which is preliminary data.</text>
</comment>
<dbReference type="PRINTS" id="PR00742">
    <property type="entry name" value="GLHYDRLASE35"/>
</dbReference>
<keyword evidence="7" id="KW-0326">Glycosidase</keyword>
<dbReference type="Gene3D" id="2.60.390.10">
    <property type="entry name" value="Beta-galactosidase, domain 3"/>
    <property type="match status" value="1"/>
</dbReference>
<feature type="signal peptide" evidence="9">
    <location>
        <begin position="1"/>
        <end position="21"/>
    </location>
</feature>
<keyword evidence="12" id="KW-1185">Reference proteome</keyword>
<dbReference type="InterPro" id="IPR025972">
    <property type="entry name" value="BetaGal_dom3"/>
</dbReference>
<dbReference type="SUPFAM" id="SSF51445">
    <property type="entry name" value="(Trans)glycosidases"/>
    <property type="match status" value="1"/>
</dbReference>
<dbReference type="Gene3D" id="3.20.20.80">
    <property type="entry name" value="Glycosidases"/>
    <property type="match status" value="1"/>
</dbReference>
<evidence type="ECO:0000256" key="1">
    <source>
        <dbReference type="ARBA" id="ARBA00001412"/>
    </source>
</evidence>
<dbReference type="Gene3D" id="2.60.120.260">
    <property type="entry name" value="Galactose-binding domain-like"/>
    <property type="match status" value="2"/>
</dbReference>
<dbReference type="SUPFAM" id="SSF49785">
    <property type="entry name" value="Galactose-binding domain-like"/>
    <property type="match status" value="2"/>
</dbReference>
<evidence type="ECO:0000256" key="4">
    <source>
        <dbReference type="ARBA" id="ARBA00022729"/>
    </source>
</evidence>
<dbReference type="GO" id="GO:0005975">
    <property type="term" value="P:carbohydrate metabolic process"/>
    <property type="evidence" value="ECO:0007669"/>
    <property type="project" value="InterPro"/>
</dbReference>
<evidence type="ECO:0000313" key="12">
    <source>
        <dbReference type="Proteomes" id="UP001055219"/>
    </source>
</evidence>
<dbReference type="Proteomes" id="UP001055219">
    <property type="component" value="Unassembled WGS sequence"/>
</dbReference>
<dbReference type="EMBL" id="JAGIXG020000004">
    <property type="protein sequence ID" value="KAI6784655.1"/>
    <property type="molecule type" value="Genomic_DNA"/>
</dbReference>
<evidence type="ECO:0000256" key="7">
    <source>
        <dbReference type="ARBA" id="ARBA00023295"/>
    </source>
</evidence>
<evidence type="ECO:0000256" key="9">
    <source>
        <dbReference type="SAM" id="SignalP"/>
    </source>
</evidence>
<dbReference type="InterPro" id="IPR008979">
    <property type="entry name" value="Galactose-bd-like_sf"/>
</dbReference>
<dbReference type="Pfam" id="PF01301">
    <property type="entry name" value="Glyco_hydro_35"/>
    <property type="match status" value="1"/>
</dbReference>
<accession>A0A9Q0BHE4</accession>
<comment type="similarity">
    <text evidence="2 8">Belongs to the glycosyl hydrolase 35 family.</text>
</comment>
<dbReference type="GeneID" id="75833178"/>
<dbReference type="InterPro" id="IPR031330">
    <property type="entry name" value="Gly_Hdrlase_35_cat"/>
</dbReference>
<dbReference type="InterPro" id="IPR001944">
    <property type="entry name" value="Glycoside_Hdrlase_35"/>
</dbReference>
<dbReference type="InterPro" id="IPR018954">
    <property type="entry name" value="Betagal_dom2"/>
</dbReference>
<dbReference type="GO" id="GO:0004565">
    <property type="term" value="F:beta-galactosidase activity"/>
    <property type="evidence" value="ECO:0007669"/>
    <property type="project" value="UniProtKB-EC"/>
</dbReference>
<evidence type="ECO:0000256" key="2">
    <source>
        <dbReference type="ARBA" id="ARBA00009809"/>
    </source>
</evidence>
<dbReference type="Pfam" id="PF13363">
    <property type="entry name" value="BetaGal_dom3"/>
    <property type="match status" value="1"/>
</dbReference>
<evidence type="ECO:0000256" key="6">
    <source>
        <dbReference type="ARBA" id="ARBA00023180"/>
    </source>
</evidence>
<feature type="chain" id="PRO_5040183644" description="beta-galactosidase" evidence="9">
    <location>
        <begin position="22"/>
        <end position="998"/>
    </location>
</feature>
<comment type="catalytic activity">
    <reaction evidence="1">
        <text>Hydrolysis of terminal non-reducing beta-D-galactose residues in beta-D-galactosides.</text>
        <dbReference type="EC" id="3.2.1.23"/>
    </reaction>
</comment>
<evidence type="ECO:0000256" key="5">
    <source>
        <dbReference type="ARBA" id="ARBA00022801"/>
    </source>
</evidence>
<name>A0A9Q0BHE4_9HYPO</name>
<keyword evidence="4 9" id="KW-0732">Signal</keyword>
<dbReference type="SUPFAM" id="SSF51011">
    <property type="entry name" value="Glycosyl hydrolase domain"/>
    <property type="match status" value="1"/>
</dbReference>
<proteinExistence type="inferred from homology"/>
<organism evidence="11 12">
    <name type="scientific">Emericellopsis cladophorae</name>
    <dbReference type="NCBI Taxonomy" id="2686198"/>
    <lineage>
        <taxon>Eukaryota</taxon>
        <taxon>Fungi</taxon>
        <taxon>Dikarya</taxon>
        <taxon>Ascomycota</taxon>
        <taxon>Pezizomycotina</taxon>
        <taxon>Sordariomycetes</taxon>
        <taxon>Hypocreomycetidae</taxon>
        <taxon>Hypocreales</taxon>
        <taxon>Bionectriaceae</taxon>
        <taxon>Emericellopsis</taxon>
    </lineage>
</organism>
<feature type="domain" description="Beta-galactosidase" evidence="10">
    <location>
        <begin position="386"/>
        <end position="571"/>
    </location>
</feature>
<dbReference type="SUPFAM" id="SSF117100">
    <property type="entry name" value="Beta-galactosidase LacA, domain 3"/>
    <property type="match status" value="1"/>
</dbReference>
<evidence type="ECO:0000256" key="8">
    <source>
        <dbReference type="RuleBase" id="RU003679"/>
    </source>
</evidence>
<dbReference type="Pfam" id="PF13364">
    <property type="entry name" value="BetaGal_ABD2"/>
    <property type="match status" value="2"/>
</dbReference>
<dbReference type="FunFam" id="2.60.120.260:FF:000065">
    <property type="entry name" value="Beta-galactosidase A"/>
    <property type="match status" value="1"/>
</dbReference>
<dbReference type="InterPro" id="IPR017853">
    <property type="entry name" value="GH"/>
</dbReference>
<sequence length="998" mass="111042">MLFSKLQVLALGLTLASEVTARAVDVDTESMYSRQQDLVTWDDHSLFVRGERVMVFSGEFHPFRLPVPGLWLDVLQKIKASGYNCISIYIDWFLLEGEPGEFRAEGIFDLQPFFDAAKQAGLYVLARPGPYINAEVSGGGFPGWLSRVPGALRTNTDEFIGATDNYIKEISKVIAKNQISNEGPVILLQIENEYQHALDGYDMPSYDYWNSVKGQFRDTDIAVPIINNEAHQYGYITAHTPASVDIYGHDGYPLGFDCENPQSWPEDGLPTDWLAINNEIAPDTPYTIPEFQGGGFQHWGQAGFANCALLLNMEFERVLYKNNYAVGATIFNIYMIYGGTNWGNLGGHMGFTSYDYGAQITEERQLWREKYSEVKLQANFFHVSPAFLEADRFNSSLQFTDNDAITVTPATTNSTNFYIARHTDYRNTESVPYRLTVKTVDHGEIDIPQLGDSLVMNRRDSKIHVSDYPVGDKHVIYSSAEVFTWKKYDDKTILVVYGGPDEHHELAVANDDSDFSILAGSEGENISVQSTKDDYTIISWDISDDPEDRKVVRVHSDFYIYMLNRNEAYNFWVPPTGAGSDYGTSDVILKAGYLMRTAQVDGTTLHLVGDVNATTPIEIIGGAPAELEALTFNGRSLQFTQSNFGVVKATVDFEAPDIKLPCLSHLQWKKIDSLPELSGDYDDSAWVDANLEESPNDRYPIKTHVSLRAGDYGFHTGSVLFRGHFTANGKESSFEIEPQGGSASGSSLWLDDTFLGSYLGEAGVVNGTITADIPALEDGSEHVFTLVMDHMGLHDNYVVGEDMLKDPRGIQTYDFPGHKSSDIAWKITGNLGGEQYADKVRGPLNEGGLFVERQGFHQPSAPTGAWDEGKPTDGMSEPGITYYTATFDLDISEGYDVPLAFKFDDDVSDGVYRAQLYVNGYQYGKFVPLMGPQYRFPIHEGILNHHGENTIGITIWAQERGGAKPKGLGWDVSMVTETGFGQIELSPAPRWEEREGAY</sequence>
<dbReference type="InterPro" id="IPR025300">
    <property type="entry name" value="BetaGal_jelly_roll_dom"/>
</dbReference>